<protein>
    <recommendedName>
        <fullName evidence="6">Hydrolase TatD</fullName>
    </recommendedName>
</protein>
<keyword evidence="2" id="KW-0378">Hydrolase</keyword>
<dbReference type="PANTHER" id="PTHR46124">
    <property type="entry name" value="D-AMINOACYL-TRNA DEACYLASE"/>
    <property type="match status" value="1"/>
</dbReference>
<feature type="binding site" evidence="3">
    <location>
        <position position="233"/>
    </location>
    <ligand>
        <name>a divalent metal cation</name>
        <dbReference type="ChEBI" id="CHEBI:60240"/>
        <label>1</label>
    </ligand>
</feature>
<organism evidence="4 5">
    <name type="scientific">Candidatus Magasanikbacteria bacterium RIFCSPHIGHO2_01_FULL_50_8</name>
    <dbReference type="NCBI Taxonomy" id="1798674"/>
    <lineage>
        <taxon>Bacteria</taxon>
        <taxon>Candidatus Magasanikiibacteriota</taxon>
    </lineage>
</organism>
<sequence length="285" mass="31913">MVAPLFDTHCHIHFSAYSTDANAVAARAREAGVTMITVGTQSTTSANAVEFARQHDGVFASVGLHPNHLFKMPIDEDELPAFNTRAERFDMDLYRTLAADPRVVGIGETGFDFYRLPEGVPLEEVKRTQEESFRLHLDLCEEVSKPVIVHCRDAHAEVTKIFEEYCGAGKLARRGVLHCFTGTVEEAQRYIELGFYVSLSGIATFPAKKNQVENPLHAVARAVPFEKLLIETDSPYLTPPPHRGERNEPLYVEHVARHLANVLHIPYEQFATQTTANANKLFQIQ</sequence>
<feature type="binding site" evidence="3">
    <location>
        <position position="150"/>
    </location>
    <ligand>
        <name>a divalent metal cation</name>
        <dbReference type="ChEBI" id="CHEBI:60240"/>
        <label>2</label>
    </ligand>
</feature>
<feature type="binding site" evidence="3">
    <location>
        <position position="9"/>
    </location>
    <ligand>
        <name>a divalent metal cation</name>
        <dbReference type="ChEBI" id="CHEBI:60240"/>
        <label>1</label>
    </ligand>
</feature>
<evidence type="ECO:0000256" key="3">
    <source>
        <dbReference type="PIRSR" id="PIRSR005902-1"/>
    </source>
</evidence>
<dbReference type="Gene3D" id="3.20.20.140">
    <property type="entry name" value="Metal-dependent hydrolases"/>
    <property type="match status" value="1"/>
</dbReference>
<evidence type="ECO:0000313" key="5">
    <source>
        <dbReference type="Proteomes" id="UP000176329"/>
    </source>
</evidence>
<dbReference type="SUPFAM" id="SSF51556">
    <property type="entry name" value="Metallo-dependent hydrolases"/>
    <property type="match status" value="1"/>
</dbReference>
<dbReference type="InterPro" id="IPR001130">
    <property type="entry name" value="TatD-like"/>
</dbReference>
<dbReference type="PIRSF" id="PIRSF005902">
    <property type="entry name" value="DNase_TatD"/>
    <property type="match status" value="1"/>
</dbReference>
<accession>A0A1F6LVM7</accession>
<proteinExistence type="predicted"/>
<evidence type="ECO:0000256" key="1">
    <source>
        <dbReference type="ARBA" id="ARBA00022723"/>
    </source>
</evidence>
<comment type="caution">
    <text evidence="4">The sequence shown here is derived from an EMBL/GenBank/DDBJ whole genome shotgun (WGS) entry which is preliminary data.</text>
</comment>
<dbReference type="InterPro" id="IPR018228">
    <property type="entry name" value="DNase_TatD-rel_CS"/>
</dbReference>
<dbReference type="GO" id="GO:0016788">
    <property type="term" value="F:hydrolase activity, acting on ester bonds"/>
    <property type="evidence" value="ECO:0007669"/>
    <property type="project" value="InterPro"/>
</dbReference>
<dbReference type="Pfam" id="PF01026">
    <property type="entry name" value="TatD_DNase"/>
    <property type="match status" value="1"/>
</dbReference>
<dbReference type="CDD" id="cd01310">
    <property type="entry name" value="TatD_DNAse"/>
    <property type="match status" value="1"/>
</dbReference>
<dbReference type="AlphaFoldDB" id="A0A1F6LVM7"/>
<dbReference type="GO" id="GO:0005829">
    <property type="term" value="C:cytosol"/>
    <property type="evidence" value="ECO:0007669"/>
    <property type="project" value="TreeGrafter"/>
</dbReference>
<feature type="binding site" evidence="3">
    <location>
        <position position="108"/>
    </location>
    <ligand>
        <name>a divalent metal cation</name>
        <dbReference type="ChEBI" id="CHEBI:60240"/>
        <label>1</label>
    </ligand>
</feature>
<gene>
    <name evidence="4" type="ORF">A2848_00835</name>
</gene>
<dbReference type="GO" id="GO:0004536">
    <property type="term" value="F:DNA nuclease activity"/>
    <property type="evidence" value="ECO:0007669"/>
    <property type="project" value="InterPro"/>
</dbReference>
<dbReference type="InterPro" id="IPR032466">
    <property type="entry name" value="Metal_Hydrolase"/>
</dbReference>
<name>A0A1F6LVM7_9BACT</name>
<dbReference type="PANTHER" id="PTHR46124:SF2">
    <property type="entry name" value="D-AMINOACYL-TRNA DEACYLASE"/>
    <property type="match status" value="1"/>
</dbReference>
<reference evidence="4 5" key="1">
    <citation type="journal article" date="2016" name="Nat. Commun.">
        <title>Thousands of microbial genomes shed light on interconnected biogeochemical processes in an aquifer system.</title>
        <authorList>
            <person name="Anantharaman K."/>
            <person name="Brown C.T."/>
            <person name="Hug L.A."/>
            <person name="Sharon I."/>
            <person name="Castelle C.J."/>
            <person name="Probst A.J."/>
            <person name="Thomas B.C."/>
            <person name="Singh A."/>
            <person name="Wilkins M.J."/>
            <person name="Karaoz U."/>
            <person name="Brodie E.L."/>
            <person name="Williams K.H."/>
            <person name="Hubbard S.S."/>
            <person name="Banfield J.F."/>
        </authorList>
    </citation>
    <scope>NUCLEOTIDE SEQUENCE [LARGE SCALE GENOMIC DNA]</scope>
</reference>
<dbReference type="GO" id="GO:0046872">
    <property type="term" value="F:metal ion binding"/>
    <property type="evidence" value="ECO:0007669"/>
    <property type="project" value="UniProtKB-KW"/>
</dbReference>
<evidence type="ECO:0000256" key="2">
    <source>
        <dbReference type="ARBA" id="ARBA00022801"/>
    </source>
</evidence>
<evidence type="ECO:0000313" key="4">
    <source>
        <dbReference type="EMBL" id="OGH63343.1"/>
    </source>
</evidence>
<dbReference type="InterPro" id="IPR015991">
    <property type="entry name" value="TatD/YcfH-like"/>
</dbReference>
<dbReference type="EMBL" id="MFPV01000006">
    <property type="protein sequence ID" value="OGH63343.1"/>
    <property type="molecule type" value="Genomic_DNA"/>
</dbReference>
<keyword evidence="1 3" id="KW-0479">Metal-binding</keyword>
<dbReference type="FunFam" id="3.20.20.140:FF:000005">
    <property type="entry name" value="TatD family hydrolase"/>
    <property type="match status" value="1"/>
</dbReference>
<feature type="binding site" evidence="3">
    <location>
        <position position="178"/>
    </location>
    <ligand>
        <name>a divalent metal cation</name>
        <dbReference type="ChEBI" id="CHEBI:60240"/>
        <label>2</label>
    </ligand>
</feature>
<dbReference type="Proteomes" id="UP000176329">
    <property type="component" value="Unassembled WGS sequence"/>
</dbReference>
<dbReference type="PROSITE" id="PS01091">
    <property type="entry name" value="TATD_3"/>
    <property type="match status" value="1"/>
</dbReference>
<feature type="binding site" evidence="3">
    <location>
        <position position="11"/>
    </location>
    <ligand>
        <name>a divalent metal cation</name>
        <dbReference type="ChEBI" id="CHEBI:60240"/>
        <label>1</label>
    </ligand>
</feature>
<dbReference type="NCBIfam" id="TIGR00010">
    <property type="entry name" value="YchF/TatD family DNA exonuclease"/>
    <property type="match status" value="1"/>
</dbReference>
<evidence type="ECO:0008006" key="6">
    <source>
        <dbReference type="Google" id="ProtNLM"/>
    </source>
</evidence>